<name>A0A9X3X208_9BACT</name>
<organism evidence="1 2">
    <name type="scientific">Polyangium jinanense</name>
    <dbReference type="NCBI Taxonomy" id="2829994"/>
    <lineage>
        <taxon>Bacteria</taxon>
        <taxon>Pseudomonadati</taxon>
        <taxon>Myxococcota</taxon>
        <taxon>Polyangia</taxon>
        <taxon>Polyangiales</taxon>
        <taxon>Polyangiaceae</taxon>
        <taxon>Polyangium</taxon>
    </lineage>
</organism>
<dbReference type="Proteomes" id="UP001151081">
    <property type="component" value="Unassembled WGS sequence"/>
</dbReference>
<sequence>MKPAAFLDYPVIDHLLRIDDGRYLGKHQAALLELRSRARAAEISLWMSEIVQVEMAHGQQNPRLTPEKRTRAEANDARKITIATDMGVRWLAYPCAKTNDEYTLLDISFRCAGFEWNEANTLEGELEQIKGISKGDARHLVSWIFGCDTAALDFHPTLNCFVSEDEPLREALLQFQPRAANQVLREAKILSVAEFVALVRT</sequence>
<evidence type="ECO:0000313" key="2">
    <source>
        <dbReference type="Proteomes" id="UP001151081"/>
    </source>
</evidence>
<proteinExistence type="predicted"/>
<dbReference type="AlphaFoldDB" id="A0A9X3X208"/>
<accession>A0A9X3X208</accession>
<reference evidence="1 2" key="1">
    <citation type="submission" date="2021-04" db="EMBL/GenBank/DDBJ databases">
        <title>Genome analysis of Polyangium sp.</title>
        <authorList>
            <person name="Li Y."/>
            <person name="Wang J."/>
        </authorList>
    </citation>
    <scope>NUCLEOTIDE SEQUENCE [LARGE SCALE GENOMIC DNA]</scope>
    <source>
        <strain evidence="1 2">SDU14</strain>
    </source>
</reference>
<dbReference type="EMBL" id="JAGTJJ010000003">
    <property type="protein sequence ID" value="MDC3981060.1"/>
    <property type="molecule type" value="Genomic_DNA"/>
</dbReference>
<gene>
    <name evidence="1" type="ORF">KEG57_11160</name>
</gene>
<comment type="caution">
    <text evidence="1">The sequence shown here is derived from an EMBL/GenBank/DDBJ whole genome shotgun (WGS) entry which is preliminary data.</text>
</comment>
<evidence type="ECO:0000313" key="1">
    <source>
        <dbReference type="EMBL" id="MDC3981060.1"/>
    </source>
</evidence>
<keyword evidence="2" id="KW-1185">Reference proteome</keyword>
<dbReference type="RefSeq" id="WP_272419722.1">
    <property type="nucleotide sequence ID" value="NZ_JAGTJJ010000003.1"/>
</dbReference>
<protein>
    <submittedName>
        <fullName evidence="1">Uncharacterized protein</fullName>
    </submittedName>
</protein>